<feature type="domain" description="BHLH" evidence="4">
    <location>
        <begin position="102"/>
        <end position="151"/>
    </location>
</feature>
<dbReference type="GO" id="GO:0046983">
    <property type="term" value="F:protein dimerization activity"/>
    <property type="evidence" value="ECO:0007669"/>
    <property type="project" value="InterPro"/>
</dbReference>
<gene>
    <name evidence="5" type="ORF">J5N97_009836</name>
</gene>
<dbReference type="Gene3D" id="4.10.280.10">
    <property type="entry name" value="Helix-loop-helix DNA-binding domain"/>
    <property type="match status" value="1"/>
</dbReference>
<name>A0A9D5CXX2_9LILI</name>
<dbReference type="PANTHER" id="PTHR46665:SF6">
    <property type="entry name" value="TRANSCRIPTION FACTOR BHLH92"/>
    <property type="match status" value="1"/>
</dbReference>
<dbReference type="InterPro" id="IPR044658">
    <property type="entry name" value="bHLH92/bHLH041-like"/>
</dbReference>
<dbReference type="AlphaFoldDB" id="A0A9D5CXX2"/>
<evidence type="ECO:0000256" key="3">
    <source>
        <dbReference type="ARBA" id="ARBA00023163"/>
    </source>
</evidence>
<dbReference type="InterPro" id="IPR036638">
    <property type="entry name" value="HLH_DNA-bd_sf"/>
</dbReference>
<dbReference type="PANTHER" id="PTHR46665">
    <property type="entry name" value="TRANSCRIPTION FACTOR BHLH041-RELATED-RELATED"/>
    <property type="match status" value="1"/>
</dbReference>
<dbReference type="SMART" id="SM00353">
    <property type="entry name" value="HLH"/>
    <property type="match status" value="1"/>
</dbReference>
<evidence type="ECO:0000259" key="4">
    <source>
        <dbReference type="PROSITE" id="PS50888"/>
    </source>
</evidence>
<dbReference type="Pfam" id="PF00010">
    <property type="entry name" value="HLH"/>
    <property type="match status" value="1"/>
</dbReference>
<reference evidence="5" key="1">
    <citation type="submission" date="2021-03" db="EMBL/GenBank/DDBJ databases">
        <authorList>
            <person name="Li Z."/>
            <person name="Yang C."/>
        </authorList>
    </citation>
    <scope>NUCLEOTIDE SEQUENCE</scope>
    <source>
        <strain evidence="5">Dzin_1.0</strain>
        <tissue evidence="5">Leaf</tissue>
    </source>
</reference>
<keyword evidence="6" id="KW-1185">Reference proteome</keyword>
<dbReference type="SUPFAM" id="SSF47459">
    <property type="entry name" value="HLH, helix-loop-helix DNA-binding domain"/>
    <property type="match status" value="1"/>
</dbReference>
<comment type="caution">
    <text evidence="5">The sequence shown here is derived from an EMBL/GenBank/DDBJ whole genome shotgun (WGS) entry which is preliminary data.</text>
</comment>
<reference evidence="5" key="2">
    <citation type="journal article" date="2022" name="Hortic Res">
        <title>The genome of Dioscorea zingiberensis sheds light on the biosynthesis, origin and evolution of the medicinally important diosgenin saponins.</title>
        <authorList>
            <person name="Li Y."/>
            <person name="Tan C."/>
            <person name="Li Z."/>
            <person name="Guo J."/>
            <person name="Li S."/>
            <person name="Chen X."/>
            <person name="Wang C."/>
            <person name="Dai X."/>
            <person name="Yang H."/>
            <person name="Song W."/>
            <person name="Hou L."/>
            <person name="Xu J."/>
            <person name="Tong Z."/>
            <person name="Xu A."/>
            <person name="Yuan X."/>
            <person name="Wang W."/>
            <person name="Yang Q."/>
            <person name="Chen L."/>
            <person name="Sun Z."/>
            <person name="Wang K."/>
            <person name="Pan B."/>
            <person name="Chen J."/>
            <person name="Bao Y."/>
            <person name="Liu F."/>
            <person name="Qi X."/>
            <person name="Gang D.R."/>
            <person name="Wen J."/>
            <person name="Li J."/>
        </authorList>
    </citation>
    <scope>NUCLEOTIDE SEQUENCE</scope>
    <source>
        <strain evidence="5">Dzin_1.0</strain>
    </source>
</reference>
<evidence type="ECO:0000313" key="6">
    <source>
        <dbReference type="Proteomes" id="UP001085076"/>
    </source>
</evidence>
<evidence type="ECO:0000313" key="5">
    <source>
        <dbReference type="EMBL" id="KAJ0981581.1"/>
    </source>
</evidence>
<keyword evidence="2" id="KW-0805">Transcription regulation</keyword>
<protein>
    <recommendedName>
        <fullName evidence="4">BHLH domain-containing protein</fullName>
    </recommendedName>
</protein>
<dbReference type="InterPro" id="IPR011598">
    <property type="entry name" value="bHLH_dom"/>
</dbReference>
<comment type="similarity">
    <text evidence="1">Belongs to the bHLH protein family.</text>
</comment>
<sequence length="292" mass="33078">MDSFCFQEELLLHEAMLYYASFSPPPCFDDAVTAISDITSPAGSAFVEYSSMASNVISCLPKHNDHGAPNVHRRIMSFLKSMPKPKQKPENSKINMDGYYCSREFRHMMRERHRREKLSQSYSDLYSILVPRSKADKKSIVQSATVHLKELNKVKEELHVRNKELRERIDKNINHVVRPEAEAEAEAGAKIIGVRLMNPASTIDSMIGALQCVKGMGAMATTIHSDFSGEEFTAVMTIQTKIERSEVEKAVEKSLMETEKKLRIMQVLRSGGGWAHQHFQQDQLNVGELTME</sequence>
<dbReference type="EMBL" id="JAGGNH010000002">
    <property type="protein sequence ID" value="KAJ0981581.1"/>
    <property type="molecule type" value="Genomic_DNA"/>
</dbReference>
<dbReference type="PROSITE" id="PS50888">
    <property type="entry name" value="BHLH"/>
    <property type="match status" value="1"/>
</dbReference>
<dbReference type="OrthoDB" id="1885111at2759"/>
<evidence type="ECO:0000256" key="1">
    <source>
        <dbReference type="ARBA" id="ARBA00005510"/>
    </source>
</evidence>
<accession>A0A9D5CXX2</accession>
<organism evidence="5 6">
    <name type="scientific">Dioscorea zingiberensis</name>
    <dbReference type="NCBI Taxonomy" id="325984"/>
    <lineage>
        <taxon>Eukaryota</taxon>
        <taxon>Viridiplantae</taxon>
        <taxon>Streptophyta</taxon>
        <taxon>Embryophyta</taxon>
        <taxon>Tracheophyta</taxon>
        <taxon>Spermatophyta</taxon>
        <taxon>Magnoliopsida</taxon>
        <taxon>Liliopsida</taxon>
        <taxon>Dioscoreales</taxon>
        <taxon>Dioscoreaceae</taxon>
        <taxon>Dioscorea</taxon>
    </lineage>
</organism>
<dbReference type="Proteomes" id="UP001085076">
    <property type="component" value="Miscellaneous, Linkage group lg02"/>
</dbReference>
<evidence type="ECO:0000256" key="2">
    <source>
        <dbReference type="ARBA" id="ARBA00023015"/>
    </source>
</evidence>
<proteinExistence type="inferred from homology"/>
<keyword evidence="3" id="KW-0804">Transcription</keyword>